<dbReference type="PANTHER" id="PTHR31303">
    <property type="entry name" value="CTP-DEPENDENT DIACYLGLYCEROL KINASE 1"/>
    <property type="match status" value="1"/>
</dbReference>
<keyword evidence="1" id="KW-1133">Transmembrane helix</keyword>
<accession>A0A8U0IQT7</accession>
<reference evidence="2" key="1">
    <citation type="submission" date="2022-04" db="EMBL/GenBank/DDBJ databases">
        <title>Diverse halophilic archaea isolated from saline environments.</title>
        <authorList>
            <person name="Cui H.-L."/>
        </authorList>
    </citation>
    <scope>NUCLEOTIDE SEQUENCE</scope>
    <source>
        <strain evidence="2">XZYJT40</strain>
    </source>
</reference>
<evidence type="ECO:0000313" key="3">
    <source>
        <dbReference type="Proteomes" id="UP000830434"/>
    </source>
</evidence>
<dbReference type="Proteomes" id="UP000830434">
    <property type="component" value="Chromosome"/>
</dbReference>
<dbReference type="AlphaFoldDB" id="A0A8U0IQT7"/>
<keyword evidence="1" id="KW-0812">Transmembrane</keyword>
<feature type="transmembrane region" description="Helical" evidence="1">
    <location>
        <begin position="74"/>
        <end position="102"/>
    </location>
</feature>
<evidence type="ECO:0000256" key="1">
    <source>
        <dbReference type="SAM" id="Phobius"/>
    </source>
</evidence>
<name>A0A8U0IQT7_9EURY</name>
<feature type="transmembrane region" description="Helical" evidence="1">
    <location>
        <begin position="123"/>
        <end position="150"/>
    </location>
</feature>
<dbReference type="PANTHER" id="PTHR31303:SF1">
    <property type="entry name" value="CTP-DEPENDENT DIACYLGLYCEROL KINASE 1"/>
    <property type="match status" value="1"/>
</dbReference>
<protein>
    <submittedName>
        <fullName evidence="2">Dolichol kinase</fullName>
    </submittedName>
</protein>
<keyword evidence="2" id="KW-0418">Kinase</keyword>
<dbReference type="GO" id="GO:0004143">
    <property type="term" value="F:ATP-dependent diacylglycerol kinase activity"/>
    <property type="evidence" value="ECO:0007669"/>
    <property type="project" value="InterPro"/>
</dbReference>
<keyword evidence="1" id="KW-0472">Membrane</keyword>
<keyword evidence="3" id="KW-1185">Reference proteome</keyword>
<dbReference type="RefSeq" id="WP_248656767.1">
    <property type="nucleotide sequence ID" value="NZ_CP096658.1"/>
</dbReference>
<dbReference type="InterPro" id="IPR037997">
    <property type="entry name" value="Dgk1-like"/>
</dbReference>
<sequence length="192" mass="20577">MPSEVKRRLVHVSGTGYPALYLLGLARYEQLRLLLVASSLATLVLEVVRLFVGLDWRIFDELTREYEQDNLAGYALYIFGMTVAVLAFQPRVAVPAMLMLTIADPISGLAGSGELGVKATHTLLLTFGVCLLITSLSGLPLVAAVLGALAATLADGMKPIIAGYVIDDNITIPVVSAVVMYLALRYLPTVTL</sequence>
<dbReference type="EMBL" id="CP096658">
    <property type="protein sequence ID" value="UPW02389.1"/>
    <property type="molecule type" value="Genomic_DNA"/>
</dbReference>
<dbReference type="GeneID" id="72189526"/>
<proteinExistence type="predicted"/>
<keyword evidence="2" id="KW-0808">Transferase</keyword>
<gene>
    <name evidence="2" type="ORF">M0R88_06685</name>
</gene>
<organism evidence="2 3">
    <name type="scientific">Halorussus gelatinilyticus</name>
    <dbReference type="NCBI Taxonomy" id="2937524"/>
    <lineage>
        <taxon>Archaea</taxon>
        <taxon>Methanobacteriati</taxon>
        <taxon>Methanobacteriota</taxon>
        <taxon>Stenosarchaea group</taxon>
        <taxon>Halobacteria</taxon>
        <taxon>Halobacteriales</taxon>
        <taxon>Haladaptataceae</taxon>
        <taxon>Halorussus</taxon>
    </lineage>
</organism>
<evidence type="ECO:0000313" key="2">
    <source>
        <dbReference type="EMBL" id="UPW02389.1"/>
    </source>
</evidence>
<feature type="transmembrane region" description="Helical" evidence="1">
    <location>
        <begin position="170"/>
        <end position="187"/>
    </location>
</feature>
<dbReference type="KEGG" id="haxz:M0R88_06685"/>
<feature type="transmembrane region" description="Helical" evidence="1">
    <location>
        <begin position="33"/>
        <end position="54"/>
    </location>
</feature>